<dbReference type="EMBL" id="WTVQ01000022">
    <property type="protein sequence ID" value="NMG75835.1"/>
    <property type="molecule type" value="Genomic_DNA"/>
</dbReference>
<name>A0ABX1QFM0_9RHOO</name>
<dbReference type="PANTHER" id="PTHR30448">
    <property type="entry name" value="RNASE ADAPTER PROTEIN RAPZ"/>
    <property type="match status" value="1"/>
</dbReference>
<dbReference type="Pfam" id="PF03668">
    <property type="entry name" value="RapZ-like_N"/>
    <property type="match status" value="1"/>
</dbReference>
<evidence type="ECO:0000259" key="6">
    <source>
        <dbReference type="Pfam" id="PF22740"/>
    </source>
</evidence>
<dbReference type="PIRSF" id="PIRSF005052">
    <property type="entry name" value="P-loopkin"/>
    <property type="match status" value="1"/>
</dbReference>
<dbReference type="Pfam" id="PF22740">
    <property type="entry name" value="PapZ_C"/>
    <property type="match status" value="1"/>
</dbReference>
<evidence type="ECO:0000256" key="1">
    <source>
        <dbReference type="ARBA" id="ARBA00022741"/>
    </source>
</evidence>
<evidence type="ECO:0000313" key="8">
    <source>
        <dbReference type="Proteomes" id="UP000648984"/>
    </source>
</evidence>
<proteinExistence type="inferred from homology"/>
<evidence type="ECO:0000256" key="2">
    <source>
        <dbReference type="ARBA" id="ARBA00022840"/>
    </source>
</evidence>
<dbReference type="InterPro" id="IPR027417">
    <property type="entry name" value="P-loop_NTPase"/>
</dbReference>
<dbReference type="NCBIfam" id="NF003828">
    <property type="entry name" value="PRK05416.1"/>
    <property type="match status" value="1"/>
</dbReference>
<feature type="binding site" evidence="4">
    <location>
        <begin position="57"/>
        <end position="60"/>
    </location>
    <ligand>
        <name>GTP</name>
        <dbReference type="ChEBI" id="CHEBI:37565"/>
    </ligand>
</feature>
<dbReference type="InterPro" id="IPR053931">
    <property type="entry name" value="RapZ_C"/>
</dbReference>
<evidence type="ECO:0000256" key="3">
    <source>
        <dbReference type="ARBA" id="ARBA00023134"/>
    </source>
</evidence>
<feature type="domain" description="RapZ-like N-terminal" evidence="5">
    <location>
        <begin position="1"/>
        <end position="152"/>
    </location>
</feature>
<evidence type="ECO:0000256" key="4">
    <source>
        <dbReference type="HAMAP-Rule" id="MF_00636"/>
    </source>
</evidence>
<keyword evidence="1 4" id="KW-0547">Nucleotide-binding</keyword>
<keyword evidence="3 4" id="KW-0342">GTP-binding</keyword>
<keyword evidence="8" id="KW-1185">Reference proteome</keyword>
<accession>A0ABX1QFM0</accession>
<dbReference type="RefSeq" id="WP_169260989.1">
    <property type="nucleotide sequence ID" value="NZ_WTVQ01000022.1"/>
</dbReference>
<feature type="binding site" evidence="4">
    <location>
        <begin position="8"/>
        <end position="15"/>
    </location>
    <ligand>
        <name>ATP</name>
        <dbReference type="ChEBI" id="CHEBI:30616"/>
    </ligand>
</feature>
<evidence type="ECO:0000259" key="5">
    <source>
        <dbReference type="Pfam" id="PF03668"/>
    </source>
</evidence>
<organism evidence="7 8">
    <name type="scientific">Aromatoleum diolicum</name>
    <dbReference type="NCBI Taxonomy" id="75796"/>
    <lineage>
        <taxon>Bacteria</taxon>
        <taxon>Pseudomonadati</taxon>
        <taxon>Pseudomonadota</taxon>
        <taxon>Betaproteobacteria</taxon>
        <taxon>Rhodocyclales</taxon>
        <taxon>Rhodocyclaceae</taxon>
        <taxon>Aromatoleum</taxon>
    </lineage>
</organism>
<dbReference type="PANTHER" id="PTHR30448:SF0">
    <property type="entry name" value="RNASE ADAPTER PROTEIN RAPZ"/>
    <property type="match status" value="1"/>
</dbReference>
<keyword evidence="2 4" id="KW-0067">ATP-binding</keyword>
<reference evidence="7 8" key="1">
    <citation type="submission" date="2019-12" db="EMBL/GenBank/DDBJ databases">
        <title>Comparative genomics gives insights into the taxonomy of the Azoarcus-Aromatoleum group and reveals separate origins of nif in the plant-associated Azoarcus and non-plant-associated Aromatoleum sub-groups.</title>
        <authorList>
            <person name="Lafos M."/>
            <person name="Maluk M."/>
            <person name="Batista M."/>
            <person name="Junghare M."/>
            <person name="Carmona M."/>
            <person name="Faoro H."/>
            <person name="Cruz L.M."/>
            <person name="Battistoni F."/>
            <person name="De Souza E."/>
            <person name="Pedrosa F."/>
            <person name="Chen W.-M."/>
            <person name="Poole P.S."/>
            <person name="Dixon R.A."/>
            <person name="James E.K."/>
        </authorList>
    </citation>
    <scope>NUCLEOTIDE SEQUENCE [LARGE SCALE GENOMIC DNA]</scope>
    <source>
        <strain evidence="7 8">22Lin</strain>
    </source>
</reference>
<sequence length="292" mass="32287">MQIVLISGLSGSGKSVALKALEDAGYYAVDNLPANLLAKLVAELRRAGYVRIAVAVDVRSGANIAALPQKVDDLRKTVGDLRVIFLDARDDTLIARFSETRRRHPLATDDVSLAEAIQKERDALESIAEVGHHIDTSDLQANTLRAWIKDFMGISATEGLTLMFQSFGFKYGIPLDADLVFDVRCLPNPHYDARLRPHTGRDQPVIEFLESQPEVARMCEDIRSFVANWLPSYARDNRSYLTVAIGCTGGQHRSVYIAEWLGRQFADSVRVLVRHRSAARRVFDHGAGAAGK</sequence>
<dbReference type="SUPFAM" id="SSF52540">
    <property type="entry name" value="P-loop containing nucleoside triphosphate hydrolases"/>
    <property type="match status" value="1"/>
</dbReference>
<evidence type="ECO:0000313" key="7">
    <source>
        <dbReference type="EMBL" id="NMG75835.1"/>
    </source>
</evidence>
<gene>
    <name evidence="7" type="primary">rapZ</name>
    <name evidence="7" type="ORF">GPA25_13790</name>
</gene>
<dbReference type="Gene3D" id="3.40.50.300">
    <property type="entry name" value="P-loop containing nucleotide triphosphate hydrolases"/>
    <property type="match status" value="1"/>
</dbReference>
<dbReference type="InterPro" id="IPR005337">
    <property type="entry name" value="RapZ-like"/>
</dbReference>
<protein>
    <submittedName>
        <fullName evidence="7">RNase adapter RapZ</fullName>
    </submittedName>
</protein>
<dbReference type="InterPro" id="IPR053930">
    <property type="entry name" value="RapZ-like_N"/>
</dbReference>
<feature type="domain" description="RapZ C-terminal" evidence="6">
    <location>
        <begin position="161"/>
        <end position="277"/>
    </location>
</feature>
<comment type="caution">
    <text evidence="7">The sequence shown here is derived from an EMBL/GenBank/DDBJ whole genome shotgun (WGS) entry which is preliminary data.</text>
</comment>
<dbReference type="HAMAP" id="MF_00636">
    <property type="entry name" value="RapZ_like"/>
    <property type="match status" value="1"/>
</dbReference>
<dbReference type="Proteomes" id="UP000648984">
    <property type="component" value="Unassembled WGS sequence"/>
</dbReference>